<dbReference type="InterPro" id="IPR005801">
    <property type="entry name" value="ADC_synthase"/>
</dbReference>
<dbReference type="InterPro" id="IPR006805">
    <property type="entry name" value="Anth_synth_I_N"/>
</dbReference>
<evidence type="ECO:0000313" key="3">
    <source>
        <dbReference type="EMBL" id="KKK73899.1"/>
    </source>
</evidence>
<dbReference type="SUPFAM" id="SSF56322">
    <property type="entry name" value="ADC synthase"/>
    <property type="match status" value="1"/>
</dbReference>
<evidence type="ECO:0000256" key="1">
    <source>
        <dbReference type="ARBA" id="ARBA00047683"/>
    </source>
</evidence>
<organism evidence="3">
    <name type="scientific">marine sediment metagenome</name>
    <dbReference type="NCBI Taxonomy" id="412755"/>
    <lineage>
        <taxon>unclassified sequences</taxon>
        <taxon>metagenomes</taxon>
        <taxon>ecological metagenomes</taxon>
    </lineage>
</organism>
<dbReference type="GO" id="GO:0004049">
    <property type="term" value="F:anthranilate synthase activity"/>
    <property type="evidence" value="ECO:0007669"/>
    <property type="project" value="UniProtKB-EC"/>
</dbReference>
<dbReference type="Gene3D" id="3.60.120.10">
    <property type="entry name" value="Anthranilate synthase"/>
    <property type="match status" value="1"/>
</dbReference>
<protein>
    <recommendedName>
        <fullName evidence="2">Anthranilate synthase component I N-terminal domain-containing protein</fullName>
    </recommendedName>
</protein>
<comment type="caution">
    <text evidence="3">The sequence shown here is derived from an EMBL/GenBank/DDBJ whole genome shotgun (WGS) entry which is preliminary data.</text>
</comment>
<dbReference type="AlphaFoldDB" id="A0A0F9A5R3"/>
<sequence>MALTPDFDTFARAYEAGENQIVYTRLAADLDTPVSLMLKLTGAAENAFVLESVTGGDVRGRYSIIGMKPDLIWRCRGETAALNRAARYDADAFEDMPGAPLDRLRDVIAESRITLPDDLPQAAAGLFGYLGYDMIRLVEALPDVNPDPLGLPDAMMLRPSVVAVLDGVKGEVTVVSPVWAGSGLGARAAYAQAAERVMDALRDLDRAAVGESRDLGEAAAAAPPVSNFSHDAYLAAVEKAKSYIRAGDIFQVVPSQRWAQP</sequence>
<dbReference type="GO" id="GO:0000162">
    <property type="term" value="P:L-tryptophan biosynthetic process"/>
    <property type="evidence" value="ECO:0007669"/>
    <property type="project" value="TreeGrafter"/>
</dbReference>
<feature type="domain" description="Anthranilate synthase component I N-terminal" evidence="2">
    <location>
        <begin position="29"/>
        <end position="174"/>
    </location>
</feature>
<feature type="non-terminal residue" evidence="3">
    <location>
        <position position="261"/>
    </location>
</feature>
<dbReference type="EMBL" id="LAZR01056574">
    <property type="protein sequence ID" value="KKK73899.1"/>
    <property type="molecule type" value="Genomic_DNA"/>
</dbReference>
<proteinExistence type="predicted"/>
<dbReference type="Pfam" id="PF04715">
    <property type="entry name" value="Anth_synt_I_N"/>
    <property type="match status" value="1"/>
</dbReference>
<dbReference type="PANTHER" id="PTHR11236">
    <property type="entry name" value="AMINOBENZOATE/ANTHRANILATE SYNTHASE"/>
    <property type="match status" value="1"/>
</dbReference>
<name>A0A0F9A5R3_9ZZZZ</name>
<gene>
    <name evidence="3" type="ORF">LCGC14_2889200</name>
</gene>
<evidence type="ECO:0000259" key="2">
    <source>
        <dbReference type="Pfam" id="PF04715"/>
    </source>
</evidence>
<dbReference type="InterPro" id="IPR019999">
    <property type="entry name" value="Anth_synth_I-like"/>
</dbReference>
<reference evidence="3" key="1">
    <citation type="journal article" date="2015" name="Nature">
        <title>Complex archaea that bridge the gap between prokaryotes and eukaryotes.</title>
        <authorList>
            <person name="Spang A."/>
            <person name="Saw J.H."/>
            <person name="Jorgensen S.L."/>
            <person name="Zaremba-Niedzwiedzka K."/>
            <person name="Martijn J."/>
            <person name="Lind A.E."/>
            <person name="van Eijk R."/>
            <person name="Schleper C."/>
            <person name="Guy L."/>
            <person name="Ettema T.J."/>
        </authorList>
    </citation>
    <scope>NUCLEOTIDE SEQUENCE</scope>
</reference>
<dbReference type="PANTHER" id="PTHR11236:SF48">
    <property type="entry name" value="ISOCHORISMATE SYNTHASE MENF"/>
    <property type="match status" value="1"/>
</dbReference>
<accession>A0A0F9A5R3</accession>
<comment type="catalytic activity">
    <reaction evidence="1">
        <text>chorismate + L-glutamine = anthranilate + pyruvate + L-glutamate + H(+)</text>
        <dbReference type="Rhea" id="RHEA:21732"/>
        <dbReference type="ChEBI" id="CHEBI:15361"/>
        <dbReference type="ChEBI" id="CHEBI:15378"/>
        <dbReference type="ChEBI" id="CHEBI:16567"/>
        <dbReference type="ChEBI" id="CHEBI:29748"/>
        <dbReference type="ChEBI" id="CHEBI:29985"/>
        <dbReference type="ChEBI" id="CHEBI:58359"/>
        <dbReference type="EC" id="4.1.3.27"/>
    </reaction>
</comment>